<dbReference type="InterPro" id="IPR050604">
    <property type="entry name" value="PDZ-LIM_domain"/>
</dbReference>
<dbReference type="EMBL" id="CAJNOK010005102">
    <property type="protein sequence ID" value="CAF0960299.1"/>
    <property type="molecule type" value="Genomic_DNA"/>
</dbReference>
<dbReference type="GO" id="GO:0030036">
    <property type="term" value="P:actin cytoskeleton organization"/>
    <property type="evidence" value="ECO:0007669"/>
    <property type="project" value="TreeGrafter"/>
</dbReference>
<feature type="compositionally biased region" description="Low complexity" evidence="4">
    <location>
        <begin position="107"/>
        <end position="138"/>
    </location>
</feature>
<keyword evidence="2" id="KW-0963">Cytoplasm</keyword>
<dbReference type="InterPro" id="IPR001478">
    <property type="entry name" value="PDZ"/>
</dbReference>
<evidence type="ECO:0000313" key="7">
    <source>
        <dbReference type="EMBL" id="CAF3733222.1"/>
    </source>
</evidence>
<feature type="region of interest" description="Disordered" evidence="4">
    <location>
        <begin position="531"/>
        <end position="552"/>
    </location>
</feature>
<feature type="compositionally biased region" description="Polar residues" evidence="4">
    <location>
        <begin position="176"/>
        <end position="191"/>
    </location>
</feature>
<dbReference type="GO" id="GO:0030018">
    <property type="term" value="C:Z disc"/>
    <property type="evidence" value="ECO:0007669"/>
    <property type="project" value="TreeGrafter"/>
</dbReference>
<evidence type="ECO:0000259" key="5">
    <source>
        <dbReference type="PROSITE" id="PS50106"/>
    </source>
</evidence>
<dbReference type="EMBL" id="CAJOBA010005108">
    <property type="protein sequence ID" value="CAF3733222.1"/>
    <property type="molecule type" value="Genomic_DNA"/>
</dbReference>
<feature type="compositionally biased region" description="Polar residues" evidence="4">
    <location>
        <begin position="406"/>
        <end position="416"/>
    </location>
</feature>
<keyword evidence="3" id="KW-0479">Metal-binding</keyword>
<feature type="region of interest" description="Disordered" evidence="4">
    <location>
        <begin position="654"/>
        <end position="681"/>
    </location>
</feature>
<evidence type="ECO:0000313" key="8">
    <source>
        <dbReference type="Proteomes" id="UP000677228"/>
    </source>
</evidence>
<dbReference type="GO" id="GO:0003779">
    <property type="term" value="F:actin binding"/>
    <property type="evidence" value="ECO:0007669"/>
    <property type="project" value="TreeGrafter"/>
</dbReference>
<evidence type="ECO:0000256" key="3">
    <source>
        <dbReference type="ARBA" id="ARBA00023038"/>
    </source>
</evidence>
<dbReference type="Pfam" id="PF00595">
    <property type="entry name" value="PDZ"/>
    <property type="match status" value="1"/>
</dbReference>
<keyword evidence="3" id="KW-0862">Zinc</keyword>
<feature type="region of interest" description="Disordered" evidence="4">
    <location>
        <begin position="312"/>
        <end position="380"/>
    </location>
</feature>
<dbReference type="Proteomes" id="UP000682733">
    <property type="component" value="Unassembled WGS sequence"/>
</dbReference>
<feature type="domain" description="PDZ" evidence="5">
    <location>
        <begin position="3"/>
        <end position="85"/>
    </location>
</feature>
<dbReference type="AlphaFoldDB" id="A0A8S2DNY3"/>
<protein>
    <recommendedName>
        <fullName evidence="5">PDZ domain-containing protein</fullName>
    </recommendedName>
</protein>
<feature type="region of interest" description="Disordered" evidence="4">
    <location>
        <begin position="95"/>
        <end position="234"/>
    </location>
</feature>
<gene>
    <name evidence="6" type="ORF">OVA965_LOCUS12600</name>
    <name evidence="7" type="ORF">TMI583_LOCUS12606</name>
</gene>
<comment type="subcellular location">
    <subcellularLocation>
        <location evidence="1">Cytoplasm</location>
    </subcellularLocation>
</comment>
<dbReference type="GO" id="GO:0051371">
    <property type="term" value="F:muscle alpha-actinin binding"/>
    <property type="evidence" value="ECO:0007669"/>
    <property type="project" value="TreeGrafter"/>
</dbReference>
<feature type="region of interest" description="Disordered" evidence="4">
    <location>
        <begin position="404"/>
        <end position="493"/>
    </location>
</feature>
<evidence type="ECO:0000256" key="2">
    <source>
        <dbReference type="ARBA" id="ARBA00022490"/>
    </source>
</evidence>
<comment type="caution">
    <text evidence="6">The sequence shown here is derived from an EMBL/GenBank/DDBJ whole genome shotgun (WGS) entry which is preliminary data.</text>
</comment>
<keyword evidence="3" id="KW-0440">LIM domain</keyword>
<feature type="compositionally biased region" description="Pro residues" evidence="4">
    <location>
        <begin position="215"/>
        <end position="229"/>
    </location>
</feature>
<reference evidence="6" key="1">
    <citation type="submission" date="2021-02" db="EMBL/GenBank/DDBJ databases">
        <authorList>
            <person name="Nowell W R."/>
        </authorList>
    </citation>
    <scope>NUCLEOTIDE SEQUENCE</scope>
</reference>
<dbReference type="SMART" id="SM00228">
    <property type="entry name" value="PDZ"/>
    <property type="match status" value="1"/>
</dbReference>
<evidence type="ECO:0000313" key="6">
    <source>
        <dbReference type="EMBL" id="CAF0960299.1"/>
    </source>
</evidence>
<feature type="compositionally biased region" description="Low complexity" evidence="4">
    <location>
        <begin position="158"/>
        <end position="169"/>
    </location>
</feature>
<dbReference type="SUPFAM" id="SSF50156">
    <property type="entry name" value="PDZ domain-like"/>
    <property type="match status" value="1"/>
</dbReference>
<dbReference type="GO" id="GO:0031941">
    <property type="term" value="C:filamentous actin"/>
    <property type="evidence" value="ECO:0007669"/>
    <property type="project" value="TreeGrafter"/>
</dbReference>
<sequence>MSKVFISRSDASVSWGFRLQGGIDYNEPLRVTNVVPNSPADGKIDPGDTLLEIAGNNVVNLRHQDALELIQRCSNALFLTVHKIGYTYPPTSNRPVAAVWKPPQQQPPQQQQYQQQQYQQQQPQQQQQYQQQQPQQQQLHGNYYPHDFTNVSGGQAHQPQYQQQPNLYNSARPYDQSYNFNNSYQNASGAYNFNPPPSNQYNFGGPLPQQQPMAAVPPPPPAPPAPPMPVQSSYIPMAPPLDAALIASAASTLRSQPTRPPILSPQTSIDQTDLSNVPAALMKSLSRPGGPKPFTYTPGGLDLSKIRESARVRRHREYESNTDNPAQQEQQPPVTMNRRIVPQEPMNHHYTAPGPPTGFQPFSYASTQHSTPPPGPKKQIIHDTDVITQSRSFQMLQGWISDSEKTVQQANKTTSAVARAVQDEQSGGRRRSSGSGNSVAPPSRSFRYLQDQYDNGPDGMTTTTITTEETTIVNASNEPQQGAGLRRGSDSHVPSRSFRYLQDHIDSNQFQAGASVNKSVVNNRDDLMEIYNKPPPSHREREAEAPKFTGSTIPSRSFRFLQMMTQEDENNAKQHPQPTNKPQVNLQKYEVQEHLENKFDGHPSRSFKYLQEMTGESTRNDTSGTNGNVKMRVEITESTPIVQVTESIQKMTVQATASSSSPTPQSQQQTSILADDFATDF</sequence>
<organism evidence="6 8">
    <name type="scientific">Didymodactylos carnosus</name>
    <dbReference type="NCBI Taxonomy" id="1234261"/>
    <lineage>
        <taxon>Eukaryota</taxon>
        <taxon>Metazoa</taxon>
        <taxon>Spiralia</taxon>
        <taxon>Gnathifera</taxon>
        <taxon>Rotifera</taxon>
        <taxon>Eurotatoria</taxon>
        <taxon>Bdelloidea</taxon>
        <taxon>Philodinida</taxon>
        <taxon>Philodinidae</taxon>
        <taxon>Didymodactylos</taxon>
    </lineage>
</organism>
<name>A0A8S2DNY3_9BILA</name>
<accession>A0A8S2DNY3</accession>
<dbReference type="GO" id="GO:0001725">
    <property type="term" value="C:stress fiber"/>
    <property type="evidence" value="ECO:0007669"/>
    <property type="project" value="TreeGrafter"/>
</dbReference>
<feature type="compositionally biased region" description="Polar residues" evidence="4">
    <location>
        <begin position="321"/>
        <end position="334"/>
    </location>
</feature>
<evidence type="ECO:0000256" key="1">
    <source>
        <dbReference type="ARBA" id="ARBA00004496"/>
    </source>
</evidence>
<feature type="compositionally biased region" description="Low complexity" evidence="4">
    <location>
        <begin position="654"/>
        <end position="671"/>
    </location>
</feature>
<dbReference type="GO" id="GO:0005912">
    <property type="term" value="C:adherens junction"/>
    <property type="evidence" value="ECO:0007669"/>
    <property type="project" value="TreeGrafter"/>
</dbReference>
<dbReference type="InterPro" id="IPR036034">
    <property type="entry name" value="PDZ_sf"/>
</dbReference>
<evidence type="ECO:0000256" key="4">
    <source>
        <dbReference type="SAM" id="MobiDB-lite"/>
    </source>
</evidence>
<feature type="region of interest" description="Disordered" evidence="4">
    <location>
        <begin position="282"/>
        <end position="301"/>
    </location>
</feature>
<dbReference type="PANTHER" id="PTHR24214">
    <property type="entry name" value="PDZ AND LIM DOMAIN PROTEIN ZASP"/>
    <property type="match status" value="1"/>
</dbReference>
<dbReference type="Gene3D" id="2.30.42.10">
    <property type="match status" value="1"/>
</dbReference>
<dbReference type="Proteomes" id="UP000677228">
    <property type="component" value="Unassembled WGS sequence"/>
</dbReference>
<dbReference type="PANTHER" id="PTHR24214:SF38">
    <property type="entry name" value="PDZ AND LIM DOMAIN PROTEIN ZASP-RELATED"/>
    <property type="match status" value="1"/>
</dbReference>
<dbReference type="GO" id="GO:0061061">
    <property type="term" value="P:muscle structure development"/>
    <property type="evidence" value="ECO:0007669"/>
    <property type="project" value="TreeGrafter"/>
</dbReference>
<feature type="compositionally biased region" description="Low complexity" evidence="4">
    <location>
        <begin position="461"/>
        <end position="472"/>
    </location>
</feature>
<proteinExistence type="predicted"/>
<dbReference type="PROSITE" id="PS50106">
    <property type="entry name" value="PDZ"/>
    <property type="match status" value="1"/>
</dbReference>